<dbReference type="PANTHER" id="PTHR47592">
    <property type="entry name" value="PBF68 PROTEIN"/>
    <property type="match status" value="1"/>
</dbReference>
<proteinExistence type="predicted"/>
<evidence type="ECO:0000313" key="2">
    <source>
        <dbReference type="EMBL" id="PHT33721.1"/>
    </source>
</evidence>
<reference evidence="2 3" key="1">
    <citation type="journal article" date="2017" name="Genome Biol.">
        <title>New reference genome sequences of hot pepper reveal the massive evolution of plant disease-resistance genes by retroduplication.</title>
        <authorList>
            <person name="Kim S."/>
            <person name="Park J."/>
            <person name="Yeom S.I."/>
            <person name="Kim Y.M."/>
            <person name="Seo E."/>
            <person name="Kim K.T."/>
            <person name="Kim M.S."/>
            <person name="Lee J.M."/>
            <person name="Cheong K."/>
            <person name="Shin H.S."/>
            <person name="Kim S.B."/>
            <person name="Han K."/>
            <person name="Lee J."/>
            <person name="Park M."/>
            <person name="Lee H.A."/>
            <person name="Lee H.Y."/>
            <person name="Lee Y."/>
            <person name="Oh S."/>
            <person name="Lee J.H."/>
            <person name="Choi E."/>
            <person name="Choi E."/>
            <person name="Lee S.E."/>
            <person name="Jeon J."/>
            <person name="Kim H."/>
            <person name="Choi G."/>
            <person name="Song H."/>
            <person name="Lee J."/>
            <person name="Lee S.C."/>
            <person name="Kwon J.K."/>
            <person name="Lee H.Y."/>
            <person name="Koo N."/>
            <person name="Hong Y."/>
            <person name="Kim R.W."/>
            <person name="Kang W.H."/>
            <person name="Huh J.H."/>
            <person name="Kang B.C."/>
            <person name="Yang T.J."/>
            <person name="Lee Y.H."/>
            <person name="Bennetzen J.L."/>
            <person name="Choi D."/>
        </authorList>
    </citation>
    <scope>NUCLEOTIDE SEQUENCE [LARGE SCALE GENOMIC DNA]</scope>
    <source>
        <strain evidence="3">cv. PBC81</strain>
    </source>
</reference>
<evidence type="ECO:0000259" key="1">
    <source>
        <dbReference type="Pfam" id="PF22936"/>
    </source>
</evidence>
<dbReference type="AlphaFoldDB" id="A0A2G2VL52"/>
<reference evidence="3" key="2">
    <citation type="journal article" date="2017" name="J. Anim. Genet.">
        <title>Multiple reference genome sequences of hot pepper reveal the massive evolution of plant disease resistance genes by retroduplication.</title>
        <authorList>
            <person name="Kim S."/>
            <person name="Park J."/>
            <person name="Yeom S.-I."/>
            <person name="Kim Y.-M."/>
            <person name="Seo E."/>
            <person name="Kim K.-T."/>
            <person name="Kim M.-S."/>
            <person name="Lee J.M."/>
            <person name="Cheong K."/>
            <person name="Shin H.-S."/>
            <person name="Kim S.-B."/>
            <person name="Han K."/>
            <person name="Lee J."/>
            <person name="Park M."/>
            <person name="Lee H.-A."/>
            <person name="Lee H.-Y."/>
            <person name="Lee Y."/>
            <person name="Oh S."/>
            <person name="Lee J.H."/>
            <person name="Choi E."/>
            <person name="Choi E."/>
            <person name="Lee S.E."/>
            <person name="Jeon J."/>
            <person name="Kim H."/>
            <person name="Choi G."/>
            <person name="Song H."/>
            <person name="Lee J."/>
            <person name="Lee S.-C."/>
            <person name="Kwon J.-K."/>
            <person name="Lee H.-Y."/>
            <person name="Koo N."/>
            <person name="Hong Y."/>
            <person name="Kim R.W."/>
            <person name="Kang W.-H."/>
            <person name="Huh J.H."/>
            <person name="Kang B.-C."/>
            <person name="Yang T.-J."/>
            <person name="Lee Y.-H."/>
            <person name="Bennetzen J.L."/>
            <person name="Choi D."/>
        </authorList>
    </citation>
    <scope>NUCLEOTIDE SEQUENCE [LARGE SCALE GENOMIC DNA]</scope>
    <source>
        <strain evidence="3">cv. PBC81</strain>
    </source>
</reference>
<feature type="domain" description="Retrovirus-related Pol polyprotein from transposon TNT 1-94-like beta-barrel" evidence="1">
    <location>
        <begin position="43"/>
        <end position="104"/>
    </location>
</feature>
<comment type="caution">
    <text evidence="2">The sequence shown here is derived from an EMBL/GenBank/DDBJ whole genome shotgun (WGS) entry which is preliminary data.</text>
</comment>
<sequence>MNFRAPKEKKKKDQANLAESKKKMDDLCAMLFKSNLVGNPYKWWMDSGAPRHVCANKKLFSMFTLAQVEEKIYMENSATVKFEETGKVCLKMTSGKVLTLKNVLGGNTVLKYRAEANCFGRDATLQQNDTMIHEMAQLVLARGSGAQNGDGPGYDTMLRMDLWPNSTSKSSS</sequence>
<dbReference type="Proteomes" id="UP000224567">
    <property type="component" value="Unassembled WGS sequence"/>
</dbReference>
<dbReference type="OrthoDB" id="2596766at2759"/>
<protein>
    <recommendedName>
        <fullName evidence="1">Retrovirus-related Pol polyprotein from transposon TNT 1-94-like beta-barrel domain-containing protein</fullName>
    </recommendedName>
</protein>
<dbReference type="Pfam" id="PF22936">
    <property type="entry name" value="Pol_BBD"/>
    <property type="match status" value="1"/>
</dbReference>
<name>A0A2G2VL52_CAPBA</name>
<organism evidence="2 3">
    <name type="scientific">Capsicum baccatum</name>
    <name type="common">Peruvian pepper</name>
    <dbReference type="NCBI Taxonomy" id="33114"/>
    <lineage>
        <taxon>Eukaryota</taxon>
        <taxon>Viridiplantae</taxon>
        <taxon>Streptophyta</taxon>
        <taxon>Embryophyta</taxon>
        <taxon>Tracheophyta</taxon>
        <taxon>Spermatophyta</taxon>
        <taxon>Magnoliopsida</taxon>
        <taxon>eudicotyledons</taxon>
        <taxon>Gunneridae</taxon>
        <taxon>Pentapetalae</taxon>
        <taxon>asterids</taxon>
        <taxon>lamiids</taxon>
        <taxon>Solanales</taxon>
        <taxon>Solanaceae</taxon>
        <taxon>Solanoideae</taxon>
        <taxon>Capsiceae</taxon>
        <taxon>Capsicum</taxon>
    </lineage>
</organism>
<dbReference type="PANTHER" id="PTHR47592:SF24">
    <property type="entry name" value="BNACNNG30200D PROTEIN"/>
    <property type="match status" value="1"/>
</dbReference>
<dbReference type="EMBL" id="MLFT02000011">
    <property type="protein sequence ID" value="PHT33721.1"/>
    <property type="molecule type" value="Genomic_DNA"/>
</dbReference>
<dbReference type="InterPro" id="IPR054722">
    <property type="entry name" value="PolX-like_BBD"/>
</dbReference>
<gene>
    <name evidence="2" type="ORF">CQW23_25521</name>
</gene>
<evidence type="ECO:0000313" key="3">
    <source>
        <dbReference type="Proteomes" id="UP000224567"/>
    </source>
</evidence>
<keyword evidence="3" id="KW-1185">Reference proteome</keyword>
<accession>A0A2G2VL52</accession>